<sequence length="135" mass="16328">MPRVELTLQFPENFQVKTFNVKSEKKLSPLAKSILQSFRYKHFYYVRDDITYLLKSNPFERDLLLQLLHSTVIFLQNNHCVNFFDIWVYEVYINEVPEFNHFINKKCQNLESSDYITIKLAYQIKSPKEKVEIPW</sequence>
<accession>A0A2U9NPW2</accession>
<protein>
    <submittedName>
        <fullName evidence="1">Uncharacterized protein</fullName>
    </submittedName>
</protein>
<proteinExistence type="predicted"/>
<organism evidence="1">
    <name type="scientific">Eunotogramma sp</name>
    <dbReference type="NCBI Taxonomy" id="2219035"/>
    <lineage>
        <taxon>Eukaryota</taxon>
        <taxon>Sar</taxon>
        <taxon>Stramenopiles</taxon>
        <taxon>Ochrophyta</taxon>
        <taxon>Bacillariophyta</taxon>
        <taxon>Mediophyceae</taxon>
        <taxon>Biddulphiophycidae</taxon>
        <taxon>Anaulales</taxon>
        <taxon>Anaulaceae</taxon>
        <taxon>Eunotogramma</taxon>
    </lineage>
</organism>
<gene>
    <name evidence="1" type="primary">ycf88</name>
</gene>
<geneLocation type="chloroplast" evidence="1"/>
<dbReference type="AlphaFoldDB" id="A0A2U9NPW2"/>
<name>A0A2U9NPW2_9STRA</name>
<keyword evidence="1" id="KW-0150">Chloroplast</keyword>
<reference evidence="1" key="1">
    <citation type="journal article" date="2018" name="Adv. Bot. Res.">
        <title>Evolution of the Plastid Genomes in Diatoms.</title>
        <authorList>
            <person name="Yu M."/>
            <person name="Ashworth M.P."/>
            <person name="Hajrah N.H."/>
            <person name="Khiyami M.A."/>
            <person name="Sabir M.J."/>
            <person name="Alhebshi A.M."/>
            <person name="Al-Malki A.L."/>
            <person name="Sabir J.S.M."/>
            <person name="Theriot E.C."/>
            <person name="Jansen R.K."/>
        </authorList>
    </citation>
    <scope>NUCLEOTIDE SEQUENCE</scope>
</reference>
<dbReference type="EMBL" id="MG755797">
    <property type="protein sequence ID" value="AWT39035.1"/>
    <property type="molecule type" value="Genomic_DNA"/>
</dbReference>
<keyword evidence="1" id="KW-0934">Plastid</keyword>
<evidence type="ECO:0000313" key="1">
    <source>
        <dbReference type="EMBL" id="AWT39035.1"/>
    </source>
</evidence>